<sequence>MSSHIKLTRLDYVVALISCMIFLSFWLVIATFPNFYFVNPSAQIDPVRRFELVLSTLGWIFISTISPLSLMIYSFGYHKAVKFLPLTGLLWPISLVISQVTSYVQTGYFYLEYLSNFPIFIYTDLVLPVLIMFIWLDIKPRKQKINLENQPMVNA</sequence>
<keyword evidence="1" id="KW-0472">Membrane</keyword>
<feature type="transmembrane region" description="Helical" evidence="1">
    <location>
        <begin position="89"/>
        <end position="111"/>
    </location>
</feature>
<reference evidence="2" key="1">
    <citation type="submission" date="2020-05" db="EMBL/GenBank/DDBJ databases">
        <authorList>
            <person name="Chiriac C."/>
            <person name="Salcher M."/>
            <person name="Ghai R."/>
            <person name="Kavagutti S V."/>
        </authorList>
    </citation>
    <scope>NUCLEOTIDE SEQUENCE</scope>
</reference>
<evidence type="ECO:0000313" key="2">
    <source>
        <dbReference type="EMBL" id="CAB4649805.1"/>
    </source>
</evidence>
<organism evidence="2">
    <name type="scientific">freshwater metagenome</name>
    <dbReference type="NCBI Taxonomy" id="449393"/>
    <lineage>
        <taxon>unclassified sequences</taxon>
        <taxon>metagenomes</taxon>
        <taxon>ecological metagenomes</taxon>
    </lineage>
</organism>
<feature type="transmembrane region" description="Helical" evidence="1">
    <location>
        <begin position="117"/>
        <end position="136"/>
    </location>
</feature>
<dbReference type="AlphaFoldDB" id="A0A6J6KNV5"/>
<accession>A0A6J6KNV5</accession>
<evidence type="ECO:0000256" key="1">
    <source>
        <dbReference type="SAM" id="Phobius"/>
    </source>
</evidence>
<feature type="transmembrane region" description="Helical" evidence="1">
    <location>
        <begin position="12"/>
        <end position="37"/>
    </location>
</feature>
<feature type="transmembrane region" description="Helical" evidence="1">
    <location>
        <begin position="57"/>
        <end position="77"/>
    </location>
</feature>
<name>A0A6J6KNV5_9ZZZZ</name>
<keyword evidence="1" id="KW-0812">Transmembrane</keyword>
<gene>
    <name evidence="2" type="ORF">UFOPK2234_00382</name>
</gene>
<dbReference type="EMBL" id="CAEZWG010000053">
    <property type="protein sequence ID" value="CAB4649805.1"/>
    <property type="molecule type" value="Genomic_DNA"/>
</dbReference>
<protein>
    <submittedName>
        <fullName evidence="2">Unannotated protein</fullName>
    </submittedName>
</protein>
<keyword evidence="1" id="KW-1133">Transmembrane helix</keyword>
<proteinExistence type="predicted"/>